<keyword evidence="1" id="KW-0812">Transmembrane</keyword>
<keyword evidence="1" id="KW-1133">Transmembrane helix</keyword>
<dbReference type="EMBL" id="CAEZWW010000217">
    <property type="protein sequence ID" value="CAB4684284.1"/>
    <property type="molecule type" value="Genomic_DNA"/>
</dbReference>
<dbReference type="AlphaFoldDB" id="A0A6J6NHI7"/>
<keyword evidence="1" id="KW-0472">Membrane</keyword>
<sequence length="81" mass="8345">MGVMLGSAIGMLGLLLGITWVAAIGFAAPIGYLLLDLVASGFSAAARPRLSPRAALMLPAIYATMHACWGWGFLRGGARPS</sequence>
<protein>
    <submittedName>
        <fullName evidence="2">Unannotated protein</fullName>
    </submittedName>
</protein>
<proteinExistence type="predicted"/>
<reference evidence="2" key="1">
    <citation type="submission" date="2020-05" db="EMBL/GenBank/DDBJ databases">
        <authorList>
            <person name="Chiriac C."/>
            <person name="Salcher M."/>
            <person name="Ghai R."/>
            <person name="Kavagutti S V."/>
        </authorList>
    </citation>
    <scope>NUCLEOTIDE SEQUENCE</scope>
</reference>
<accession>A0A6J6NHI7</accession>
<name>A0A6J6NHI7_9ZZZZ</name>
<organism evidence="2">
    <name type="scientific">freshwater metagenome</name>
    <dbReference type="NCBI Taxonomy" id="449393"/>
    <lineage>
        <taxon>unclassified sequences</taxon>
        <taxon>metagenomes</taxon>
        <taxon>ecological metagenomes</taxon>
    </lineage>
</organism>
<evidence type="ECO:0000313" key="2">
    <source>
        <dbReference type="EMBL" id="CAB4684284.1"/>
    </source>
</evidence>
<evidence type="ECO:0000256" key="1">
    <source>
        <dbReference type="SAM" id="Phobius"/>
    </source>
</evidence>
<feature type="transmembrane region" description="Helical" evidence="1">
    <location>
        <begin position="12"/>
        <end position="34"/>
    </location>
</feature>
<gene>
    <name evidence="2" type="ORF">UFOPK2310_01430</name>
</gene>
<feature type="transmembrane region" description="Helical" evidence="1">
    <location>
        <begin position="54"/>
        <end position="74"/>
    </location>
</feature>